<dbReference type="EMBL" id="HG691878">
    <property type="protein sequence ID" value="CDI80684.1"/>
    <property type="molecule type" value="Genomic_DNA"/>
</dbReference>
<proteinExistence type="predicted"/>
<keyword evidence="3" id="KW-1185">Reference proteome</keyword>
<organism evidence="2 3">
    <name type="scientific">Eimeria praecox</name>
    <dbReference type="NCBI Taxonomy" id="51316"/>
    <lineage>
        <taxon>Eukaryota</taxon>
        <taxon>Sar</taxon>
        <taxon>Alveolata</taxon>
        <taxon>Apicomplexa</taxon>
        <taxon>Conoidasida</taxon>
        <taxon>Coccidia</taxon>
        <taxon>Eucoccidiorida</taxon>
        <taxon>Eimeriorina</taxon>
        <taxon>Eimeriidae</taxon>
        <taxon>Eimeria</taxon>
    </lineage>
</organism>
<dbReference type="AlphaFoldDB" id="U6GQ07"/>
<reference evidence="2" key="2">
    <citation type="submission" date="2013-10" db="EMBL/GenBank/DDBJ databases">
        <authorList>
            <person name="Aslett M."/>
        </authorList>
    </citation>
    <scope>NUCLEOTIDE SEQUENCE [LARGE SCALE GENOMIC DNA]</scope>
    <source>
        <strain evidence="2">Houghton</strain>
    </source>
</reference>
<feature type="region of interest" description="Disordered" evidence="1">
    <location>
        <begin position="49"/>
        <end position="77"/>
    </location>
</feature>
<evidence type="ECO:0000256" key="1">
    <source>
        <dbReference type="SAM" id="MobiDB-lite"/>
    </source>
</evidence>
<reference evidence="2" key="1">
    <citation type="submission" date="2013-10" db="EMBL/GenBank/DDBJ databases">
        <title>Genomic analysis of the causative agents of coccidiosis in chickens.</title>
        <authorList>
            <person name="Reid A.J."/>
            <person name="Blake D."/>
            <person name="Billington K."/>
            <person name="Browne H."/>
            <person name="Dunn M."/>
            <person name="Hung S."/>
            <person name="Kawahara F."/>
            <person name="Miranda-Saavedra D."/>
            <person name="Mourier T."/>
            <person name="Nagra H."/>
            <person name="Otto T.D."/>
            <person name="Rawlings N."/>
            <person name="Sanchez A."/>
            <person name="Sanders M."/>
            <person name="Subramaniam C."/>
            <person name="Tay Y."/>
            <person name="Dear P."/>
            <person name="Doerig C."/>
            <person name="Gruber A."/>
            <person name="Parkinson J."/>
            <person name="Shirley M."/>
            <person name="Wan K.L."/>
            <person name="Berriman M."/>
            <person name="Tomley F."/>
            <person name="Pain A."/>
        </authorList>
    </citation>
    <scope>NUCLEOTIDE SEQUENCE [LARGE SCALE GENOMIC DNA]</scope>
    <source>
        <strain evidence="2">Houghton</strain>
    </source>
</reference>
<dbReference type="InterPro" id="IPR019265">
    <property type="entry name" value="RTRAF"/>
</dbReference>
<gene>
    <name evidence="2" type="ORF">EPH_0050850</name>
</gene>
<dbReference type="OrthoDB" id="348963at2759"/>
<dbReference type="Proteomes" id="UP000018201">
    <property type="component" value="Unassembled WGS sequence"/>
</dbReference>
<protein>
    <submittedName>
        <fullName evidence="2">Uncharacterized protein</fullName>
    </submittedName>
</protein>
<dbReference type="VEuPathDB" id="ToxoDB:EPH_0050850"/>
<dbReference type="Pfam" id="PF10036">
    <property type="entry name" value="RLL"/>
    <property type="match status" value="1"/>
</dbReference>
<feature type="compositionally biased region" description="Low complexity" evidence="1">
    <location>
        <begin position="55"/>
        <end position="72"/>
    </location>
</feature>
<evidence type="ECO:0000313" key="2">
    <source>
        <dbReference type="EMBL" id="CDI80684.1"/>
    </source>
</evidence>
<sequence length="219" mass="24237">MYIDEVGLQVEKPLRDTPACRLQLLRLLVAAAVKLHYEDTVAEGSIEFAESSDAQQQQQQQEQQQQQQQQQQEEGDAAVTLRALQQPVGAALEALKLPPLLSDASPQEILAALKAVEARAAAATGKAGDIYEGEQQQQQQLQQVQQQLQQLPLLLGPRGAAHLSFGVKGLYEERFAAAVLLLLLQQLQQTQDRISETLERLQLLTADPKTDYRQARVGR</sequence>
<name>U6GQ07_9EIME</name>
<accession>U6GQ07</accession>
<evidence type="ECO:0000313" key="3">
    <source>
        <dbReference type="Proteomes" id="UP000018201"/>
    </source>
</evidence>